<dbReference type="InterPro" id="IPR047187">
    <property type="entry name" value="SF1_C_Upf1"/>
</dbReference>
<dbReference type="Pfam" id="PF13087">
    <property type="entry name" value="AAA_12"/>
    <property type="match status" value="1"/>
</dbReference>
<keyword evidence="4" id="KW-0347">Helicase</keyword>
<feature type="domain" description="DNA2/NAM7 helicase helicase" evidence="6">
    <location>
        <begin position="239"/>
        <end position="484"/>
    </location>
</feature>
<dbReference type="EMBL" id="JARIHO010000009">
    <property type="protein sequence ID" value="KAJ7355470.1"/>
    <property type="molecule type" value="Genomic_DNA"/>
</dbReference>
<keyword evidence="2" id="KW-0547">Nucleotide-binding</keyword>
<dbReference type="Proteomes" id="UP001218218">
    <property type="component" value="Unassembled WGS sequence"/>
</dbReference>
<evidence type="ECO:0000259" key="6">
    <source>
        <dbReference type="Pfam" id="PF13086"/>
    </source>
</evidence>
<evidence type="ECO:0000256" key="5">
    <source>
        <dbReference type="ARBA" id="ARBA00022840"/>
    </source>
</evidence>
<keyword evidence="3 8" id="KW-0378">Hydrolase</keyword>
<evidence type="ECO:0000256" key="4">
    <source>
        <dbReference type="ARBA" id="ARBA00022806"/>
    </source>
</evidence>
<dbReference type="GO" id="GO:0016787">
    <property type="term" value="F:hydrolase activity"/>
    <property type="evidence" value="ECO:0007669"/>
    <property type="project" value="UniProtKB-KW"/>
</dbReference>
<comment type="similarity">
    <text evidence="1">Belongs to the DNA2/NAM7 helicase family.</text>
</comment>
<dbReference type="Gene3D" id="3.40.50.300">
    <property type="entry name" value="P-loop containing nucleotide triphosphate hydrolases"/>
    <property type="match status" value="2"/>
</dbReference>
<evidence type="ECO:0000256" key="1">
    <source>
        <dbReference type="ARBA" id="ARBA00007913"/>
    </source>
</evidence>
<name>A0AAD7EXH4_9AGAR</name>
<dbReference type="FunFam" id="3.40.50.300:FF:000326">
    <property type="entry name" value="P-loop containing nucleoside triphosphate hydrolase"/>
    <property type="match status" value="1"/>
</dbReference>
<dbReference type="GO" id="GO:0005694">
    <property type="term" value="C:chromosome"/>
    <property type="evidence" value="ECO:0007669"/>
    <property type="project" value="UniProtKB-ARBA"/>
</dbReference>
<dbReference type="InterPro" id="IPR041677">
    <property type="entry name" value="DNA2/NAM7_AAA_11"/>
</dbReference>
<dbReference type="CDD" id="cd18808">
    <property type="entry name" value="SF1_C_Upf1"/>
    <property type="match status" value="1"/>
</dbReference>
<sequence>MLEAEQAEDEAVLKERLSTWSATRLQEEGYCLTGLSAFWLEENQFGRPVASFLLGPGIPLPEHRFENSTQILLSRLDPLEESFAQGSVVSRSSTQIRVAFREHFDELDEGEWRIDVGRSNIVYERMRNAIEHLNHDPQQLEAAAMSADRELILQGTHLRDILLRSSQPDAEIKNESEEDTFQPESAFVADEGALRVEEPASAADMSGAFKDDQRIHSWARRYSQPDPIVMDGDPPLPGLNTTQIRAVALMIGQRLSLIQGPPGTGKTKTIIETIKLLKVHFEVPHPLLVCTYTNVAVDNLVEGLAASGVRPLRVGFGGQVKESLLEHTLDYKLEHHRLKSSMDVLVKEEERIANRIREILKKMDPVQERLKLAKTPSAQETARKIMSNMEADLALRQRMQNSVKARIYALQMEMLRDVVAKADVICTTCITSASAALNVVDFPVVFLDEASMSTEPASLIPIMKGSRHLALIGDHKQLPPVITSPEAQALGLGRSLFERLTDEGVAPTIMLDTQYRMHPGISLFPSKEFYNFSLQNGTVDKSGNISPLLTPPTSAHLKEDASGQRPAVIFLDHTGGESLKDKSRVNQNEAAIVAGIVEDLLLNNPNLMGRDIGIIAPYVAQISLLTRLFTTNAKYRARFEQVLGEHRALQLAHIEIKTVDGFEGREKEIIVFSTVRNNAGGYIGFLADQRRLNVGLTRAKRGLFVVGSISTLGKGMRVQPKTKVLQPARGKNRGQDSWKRYAQWLTDSGLVIRLGGDALGQALYGNLQRAKVKV</sequence>
<dbReference type="GO" id="GO:0000184">
    <property type="term" value="P:nuclear-transcribed mRNA catabolic process, nonsense-mediated decay"/>
    <property type="evidence" value="ECO:0007669"/>
    <property type="project" value="TreeGrafter"/>
</dbReference>
<dbReference type="Pfam" id="PF13086">
    <property type="entry name" value="AAA_11"/>
    <property type="match status" value="1"/>
</dbReference>
<keyword evidence="5" id="KW-0067">ATP-binding</keyword>
<evidence type="ECO:0000259" key="7">
    <source>
        <dbReference type="Pfam" id="PF13087"/>
    </source>
</evidence>
<organism evidence="8 9">
    <name type="scientific">Mycena albidolilacea</name>
    <dbReference type="NCBI Taxonomy" id="1033008"/>
    <lineage>
        <taxon>Eukaryota</taxon>
        <taxon>Fungi</taxon>
        <taxon>Dikarya</taxon>
        <taxon>Basidiomycota</taxon>
        <taxon>Agaricomycotina</taxon>
        <taxon>Agaricomycetes</taxon>
        <taxon>Agaricomycetidae</taxon>
        <taxon>Agaricales</taxon>
        <taxon>Marasmiineae</taxon>
        <taxon>Mycenaceae</taxon>
        <taxon>Mycena</taxon>
    </lineage>
</organism>
<reference evidence="8" key="1">
    <citation type="submission" date="2023-03" db="EMBL/GenBank/DDBJ databases">
        <title>Massive genome expansion in bonnet fungi (Mycena s.s.) driven by repeated elements and novel gene families across ecological guilds.</title>
        <authorList>
            <consortium name="Lawrence Berkeley National Laboratory"/>
            <person name="Harder C.B."/>
            <person name="Miyauchi S."/>
            <person name="Viragh M."/>
            <person name="Kuo A."/>
            <person name="Thoen E."/>
            <person name="Andreopoulos B."/>
            <person name="Lu D."/>
            <person name="Skrede I."/>
            <person name="Drula E."/>
            <person name="Henrissat B."/>
            <person name="Morin E."/>
            <person name="Kohler A."/>
            <person name="Barry K."/>
            <person name="LaButti K."/>
            <person name="Morin E."/>
            <person name="Salamov A."/>
            <person name="Lipzen A."/>
            <person name="Mereny Z."/>
            <person name="Hegedus B."/>
            <person name="Baldrian P."/>
            <person name="Stursova M."/>
            <person name="Weitz H."/>
            <person name="Taylor A."/>
            <person name="Grigoriev I.V."/>
            <person name="Nagy L.G."/>
            <person name="Martin F."/>
            <person name="Kauserud H."/>
        </authorList>
    </citation>
    <scope>NUCLEOTIDE SEQUENCE</scope>
    <source>
        <strain evidence="8">CBHHK002</strain>
    </source>
</reference>
<comment type="caution">
    <text evidence="8">The sequence shown here is derived from an EMBL/GenBank/DDBJ whole genome shotgun (WGS) entry which is preliminary data.</text>
</comment>
<dbReference type="InterPro" id="IPR041679">
    <property type="entry name" value="DNA2/NAM7-like_C"/>
</dbReference>
<keyword evidence="9" id="KW-1185">Reference proteome</keyword>
<feature type="domain" description="DNA2/NAM7 helicase-like C-terminal" evidence="7">
    <location>
        <begin position="492"/>
        <end position="708"/>
    </location>
</feature>
<protein>
    <submittedName>
        <fullName evidence="8">P-loop containing nucleoside triphosphate hydrolase protein</fullName>
    </submittedName>
</protein>
<dbReference type="GO" id="GO:0005737">
    <property type="term" value="C:cytoplasm"/>
    <property type="evidence" value="ECO:0007669"/>
    <property type="project" value="TreeGrafter"/>
</dbReference>
<evidence type="ECO:0000256" key="2">
    <source>
        <dbReference type="ARBA" id="ARBA00022741"/>
    </source>
</evidence>
<dbReference type="GO" id="GO:0003724">
    <property type="term" value="F:RNA helicase activity"/>
    <property type="evidence" value="ECO:0007669"/>
    <property type="project" value="TreeGrafter"/>
</dbReference>
<dbReference type="PANTHER" id="PTHR10887:SF517">
    <property type="entry name" value="RNA HELICASE NONSENSE MRNA REDUCING FACTOR"/>
    <property type="match status" value="1"/>
</dbReference>
<gene>
    <name evidence="8" type="ORF">DFH08DRAFT_690334</name>
</gene>
<dbReference type="PANTHER" id="PTHR10887">
    <property type="entry name" value="DNA2/NAM7 HELICASE FAMILY"/>
    <property type="match status" value="1"/>
</dbReference>
<dbReference type="SUPFAM" id="SSF52540">
    <property type="entry name" value="P-loop containing nucleoside triphosphate hydrolases"/>
    <property type="match status" value="1"/>
</dbReference>
<evidence type="ECO:0000313" key="9">
    <source>
        <dbReference type="Proteomes" id="UP001218218"/>
    </source>
</evidence>
<accession>A0AAD7EXH4</accession>
<dbReference type="AlphaFoldDB" id="A0AAD7EXH4"/>
<evidence type="ECO:0000256" key="3">
    <source>
        <dbReference type="ARBA" id="ARBA00022801"/>
    </source>
</evidence>
<evidence type="ECO:0000313" key="8">
    <source>
        <dbReference type="EMBL" id="KAJ7355470.1"/>
    </source>
</evidence>
<dbReference type="InterPro" id="IPR027417">
    <property type="entry name" value="P-loop_NTPase"/>
</dbReference>
<proteinExistence type="inferred from homology"/>
<dbReference type="GO" id="GO:0005524">
    <property type="term" value="F:ATP binding"/>
    <property type="evidence" value="ECO:0007669"/>
    <property type="project" value="UniProtKB-KW"/>
</dbReference>
<dbReference type="InterPro" id="IPR045055">
    <property type="entry name" value="DNA2/NAM7-like"/>
</dbReference>